<feature type="transmembrane region" description="Helical" evidence="15">
    <location>
        <begin position="407"/>
        <end position="433"/>
    </location>
</feature>
<dbReference type="PRINTS" id="PR00326">
    <property type="entry name" value="GTP1OBG"/>
</dbReference>
<feature type="binding site" evidence="13">
    <location>
        <begin position="8"/>
        <end position="15"/>
    </location>
    <ligand>
        <name>GTP</name>
        <dbReference type="ChEBI" id="CHEBI:37565"/>
        <label>1</label>
    </ligand>
</feature>
<dbReference type="NCBIfam" id="TIGR00437">
    <property type="entry name" value="feoB"/>
    <property type="match status" value="1"/>
</dbReference>
<evidence type="ECO:0000313" key="17">
    <source>
        <dbReference type="EMBL" id="ADX67828.1"/>
    </source>
</evidence>
<keyword evidence="6 13" id="KW-0547">Nucleotide-binding</keyword>
<dbReference type="GO" id="GO:0046872">
    <property type="term" value="F:metal ion binding"/>
    <property type="evidence" value="ECO:0007669"/>
    <property type="project" value="UniProtKB-KW"/>
</dbReference>
<evidence type="ECO:0000256" key="4">
    <source>
        <dbReference type="ARBA" id="ARBA00022496"/>
    </source>
</evidence>
<keyword evidence="18" id="KW-1185">Reference proteome</keyword>
<feature type="transmembrane region" description="Helical" evidence="15">
    <location>
        <begin position="329"/>
        <end position="352"/>
    </location>
</feature>
<keyword evidence="7 15" id="KW-1133">Transmembrane helix</keyword>
<dbReference type="SUPFAM" id="SSF52540">
    <property type="entry name" value="P-loop containing nucleoside triphosphate hydrolases"/>
    <property type="match status" value="1"/>
</dbReference>
<comment type="function">
    <text evidence="15">Probable transporter of a GTP-driven Fe(2+) uptake system.</text>
</comment>
<feature type="transmembrane region" description="Helical" evidence="15">
    <location>
        <begin position="501"/>
        <end position="522"/>
    </location>
</feature>
<feature type="transmembrane region" description="Helical" evidence="15">
    <location>
        <begin position="445"/>
        <end position="466"/>
    </location>
</feature>
<keyword evidence="14" id="KW-0460">Magnesium</keyword>
<feature type="binding site" evidence="13">
    <location>
        <begin position="54"/>
        <end position="57"/>
    </location>
    <ligand>
        <name>GTP</name>
        <dbReference type="ChEBI" id="CHEBI:37565"/>
        <label>1</label>
    </ligand>
</feature>
<evidence type="ECO:0000313" key="18">
    <source>
        <dbReference type="Proteomes" id="UP000008641"/>
    </source>
</evidence>
<feature type="domain" description="FeoB-type G" evidence="16">
    <location>
        <begin position="1"/>
        <end position="167"/>
    </location>
</feature>
<dbReference type="RefSeq" id="WP_013598218.1">
    <property type="nucleotide sequence ID" value="NC_015144.1"/>
</dbReference>
<dbReference type="Pfam" id="PF07664">
    <property type="entry name" value="FeoB_C"/>
    <property type="match status" value="1"/>
</dbReference>
<dbReference type="AlphaFoldDB" id="F0P2I9"/>
<keyword evidence="4 15" id="KW-0410">Iron transport</keyword>
<keyword evidence="5 15" id="KW-0812">Transmembrane</keyword>
<dbReference type="Pfam" id="PF02421">
    <property type="entry name" value="FeoB_N"/>
    <property type="match status" value="1"/>
</dbReference>
<keyword evidence="14" id="KW-0479">Metal-binding</keyword>
<feature type="binding site" evidence="14">
    <location>
        <position position="22"/>
    </location>
    <ligand>
        <name>Mg(2+)</name>
        <dbReference type="ChEBI" id="CHEBI:18420"/>
        <label>1</label>
    </ligand>
</feature>
<dbReference type="NCBIfam" id="TIGR00231">
    <property type="entry name" value="small_GTP"/>
    <property type="match status" value="1"/>
</dbReference>
<comment type="similarity">
    <text evidence="15">Belongs to the TRAFAC class TrmE-Era-EngA-EngB-Septin-like GTPase superfamily. FeoB GTPase (TC 9.A.8) family.</text>
</comment>
<evidence type="ECO:0000256" key="1">
    <source>
        <dbReference type="ARBA" id="ARBA00004651"/>
    </source>
</evidence>
<keyword evidence="10 13" id="KW-0342">GTP-binding</keyword>
<evidence type="ECO:0000256" key="3">
    <source>
        <dbReference type="ARBA" id="ARBA00022475"/>
    </source>
</evidence>
<evidence type="ECO:0000256" key="6">
    <source>
        <dbReference type="ARBA" id="ARBA00022741"/>
    </source>
</evidence>
<keyword evidence="2 15" id="KW-0813">Transport</keyword>
<sequence length="696" mass="79185">MKKIALVGNPNVGKTSLFNQLTQLRHKVGNYPGVTVSKREGKITYKGETFRLIDLPGTYSLYPNSFDEQIVFNILNNKNHPDYPDLAIVIGEPSNLKRSIILYQQVRELGVPAIFVINMIDELNLKGAEIDLEKLEAYLDTKVITTNAREGEGLIELKEALHYQPAKAKHHFLLPEETKQTIEEVKSTFQLENDYLAWHYLAQKNIPELSRDQQHRIDDIRRENNFIYKRLQVKEIVERNRELDQALDEIVNYHVQTSLTTTEKIDKILMHPILGYLFFFLVMFLMFQTVYFWATPIMDTIDEGFAWLISWLSDVLPTGPFSDLVANGFVAGIGGILIFIPQIMLLFFLIAIMEETGYMSRIVYLSDRFLKPFGLSGKSVVPLVSGVACAVPAVMSARNIENTKERLLTMLVTPFMTCSARLPIYLIIIELVIPAEKIGWFDYRGITLFVMYLLGVVGALGSSFILNKIITTTHRSFFAIELPNYKMPDWRNVFTSVYESVSGFVIDAGKIILSMAVILWVMSNFSFKKDFYHAEEVVQAAHPTISGEELEREIKSFQVTHSILGQLGHFIEPAIRPLGYDWKMGIGLISSFAAREVFVGTMAMVYSMNEDFEDEEQKITLLQRMKSEINHNTGKPAYNIASGASLLLFYAFAMQCMSTIAIVKKETGSWKWTLFQAGLMTSIAYILALIAYQLLK</sequence>
<dbReference type="GO" id="GO:0005525">
    <property type="term" value="F:GTP binding"/>
    <property type="evidence" value="ECO:0007669"/>
    <property type="project" value="UniProtKB-KW"/>
</dbReference>
<dbReference type="PANTHER" id="PTHR43185">
    <property type="entry name" value="FERROUS IRON TRANSPORT PROTEIN B"/>
    <property type="match status" value="1"/>
</dbReference>
<dbReference type="GO" id="GO:0015093">
    <property type="term" value="F:ferrous iron transmembrane transporter activity"/>
    <property type="evidence" value="ECO:0007669"/>
    <property type="project" value="UniProtKB-UniRule"/>
</dbReference>
<evidence type="ECO:0000256" key="9">
    <source>
        <dbReference type="ARBA" id="ARBA00023065"/>
    </source>
</evidence>
<gene>
    <name evidence="17" type="ordered locus">Weevi_1119</name>
</gene>
<evidence type="ECO:0000256" key="12">
    <source>
        <dbReference type="NCBIfam" id="TIGR00437"/>
    </source>
</evidence>
<dbReference type="InterPro" id="IPR005225">
    <property type="entry name" value="Small_GTP-bd"/>
</dbReference>
<keyword evidence="3" id="KW-1003">Cell membrane</keyword>
<evidence type="ECO:0000256" key="14">
    <source>
        <dbReference type="PIRSR" id="PIRSR603373-2"/>
    </source>
</evidence>
<keyword evidence="8 15" id="KW-0408">Iron</keyword>
<feature type="transmembrane region" description="Helical" evidence="15">
    <location>
        <begin position="586"/>
        <end position="606"/>
    </location>
</feature>
<evidence type="ECO:0000256" key="15">
    <source>
        <dbReference type="RuleBase" id="RU362098"/>
    </source>
</evidence>
<evidence type="ECO:0000256" key="11">
    <source>
        <dbReference type="ARBA" id="ARBA00023136"/>
    </source>
</evidence>
<dbReference type="OrthoDB" id="9809127at2"/>
<evidence type="ECO:0000256" key="8">
    <source>
        <dbReference type="ARBA" id="ARBA00023004"/>
    </source>
</evidence>
<feature type="transmembrane region" description="Helical" evidence="15">
    <location>
        <begin position="273"/>
        <end position="294"/>
    </location>
</feature>
<keyword evidence="9" id="KW-0406">Ion transport</keyword>
<evidence type="ECO:0000259" key="16">
    <source>
        <dbReference type="PROSITE" id="PS51711"/>
    </source>
</evidence>
<dbReference type="HOGENOM" id="CLU_013350_3_2_10"/>
<dbReference type="EMBL" id="CP002455">
    <property type="protein sequence ID" value="ADX67828.1"/>
    <property type="molecule type" value="Genomic_DNA"/>
</dbReference>
<organism evidence="17 18">
    <name type="scientific">Weeksella virosa (strain ATCC 43766 / DSM 16922 / JCM 21250 / CCUG 30538 / CDC 9751 / IAM 14551 / NBRC 16016 / NCTC 11634 / CL345/78)</name>
    <dbReference type="NCBI Taxonomy" id="865938"/>
    <lineage>
        <taxon>Bacteria</taxon>
        <taxon>Pseudomonadati</taxon>
        <taxon>Bacteroidota</taxon>
        <taxon>Flavobacteriia</taxon>
        <taxon>Flavobacteriales</taxon>
        <taxon>Weeksellaceae</taxon>
        <taxon>Weeksella</taxon>
    </lineage>
</organism>
<name>F0P2I9_WEEVC</name>
<feature type="transmembrane region" description="Helical" evidence="15">
    <location>
        <begin position="674"/>
        <end position="695"/>
    </location>
</feature>
<dbReference type="Proteomes" id="UP000008641">
    <property type="component" value="Chromosome"/>
</dbReference>
<evidence type="ECO:0000256" key="5">
    <source>
        <dbReference type="ARBA" id="ARBA00022692"/>
    </source>
</evidence>
<comment type="subcellular location">
    <subcellularLocation>
        <location evidence="15">Cell inner membrane</location>
        <topology evidence="15">Multi-pass membrane protein</topology>
    </subcellularLocation>
    <subcellularLocation>
        <location evidence="1">Cell membrane</location>
        <topology evidence="1">Multi-pass membrane protein</topology>
    </subcellularLocation>
</comment>
<dbReference type="InterPro" id="IPR011640">
    <property type="entry name" value="Fe2_transport_prot_B_C"/>
</dbReference>
<evidence type="ECO:0000256" key="2">
    <source>
        <dbReference type="ARBA" id="ARBA00022448"/>
    </source>
</evidence>
<feature type="binding site" evidence="14">
    <location>
        <position position="19"/>
    </location>
    <ligand>
        <name>Mg(2+)</name>
        <dbReference type="ChEBI" id="CHEBI:18420"/>
        <label>2</label>
    </ligand>
</feature>
<feature type="binding site" evidence="13">
    <location>
        <begin position="118"/>
        <end position="121"/>
    </location>
    <ligand>
        <name>GTP</name>
        <dbReference type="ChEBI" id="CHEBI:37565"/>
        <label>1</label>
    </ligand>
</feature>
<dbReference type="PANTHER" id="PTHR43185:SF1">
    <property type="entry name" value="FE(2+) TRANSPORTER FEOB"/>
    <property type="match status" value="1"/>
</dbReference>
<reference evidence="17 18" key="1">
    <citation type="journal article" date="2011" name="Stand. Genomic Sci.">
        <title>Complete genome sequence of Weeksella virosa type strain (9751).</title>
        <authorList>
            <person name="Lang E."/>
            <person name="Teshima H."/>
            <person name="Lucas S."/>
            <person name="Lapidus A."/>
            <person name="Hammon N."/>
            <person name="Deshpande S."/>
            <person name="Nolan M."/>
            <person name="Cheng J.F."/>
            <person name="Pitluck S."/>
            <person name="Liolios K."/>
            <person name="Pagani I."/>
            <person name="Mikhailova N."/>
            <person name="Ivanova N."/>
            <person name="Mavromatis K."/>
            <person name="Pati A."/>
            <person name="Tapia R."/>
            <person name="Han C."/>
            <person name="Goodwin L."/>
            <person name="Chen A."/>
            <person name="Palaniappan K."/>
            <person name="Land M."/>
            <person name="Hauser L."/>
            <person name="Chang Y.J."/>
            <person name="Jeffries C.D."/>
            <person name="Brambilla E.M."/>
            <person name="Kopitz M."/>
            <person name="Rohde M."/>
            <person name="Goker M."/>
            <person name="Tindall B.J."/>
            <person name="Detter J.C."/>
            <person name="Woyke T."/>
            <person name="Bristow J."/>
            <person name="Eisen J.A."/>
            <person name="Markowitz V."/>
            <person name="Hugenholtz P."/>
            <person name="Klenk H.P."/>
            <person name="Kyrpides N.C."/>
        </authorList>
    </citation>
    <scope>NUCLEOTIDE SEQUENCE [LARGE SCALE GENOMIC DNA]</scope>
    <source>
        <strain evidence="18">ATCC 43766 / DSM 16922 / JCM 21250 / NBRC 16016 / NCTC 11634 / CL345/78</strain>
    </source>
</reference>
<dbReference type="InterPro" id="IPR011642">
    <property type="entry name" value="Gate_dom"/>
</dbReference>
<dbReference type="InterPro" id="IPR027417">
    <property type="entry name" value="P-loop_NTPase"/>
</dbReference>
<dbReference type="InterPro" id="IPR030389">
    <property type="entry name" value="G_FEOB_dom"/>
</dbReference>
<reference evidence="18" key="2">
    <citation type="journal article" date="2011" name="Stand. Genomic Sci.">
        <title>Complete genome sequence of Weeksella virosa type strain (9751T).</title>
        <authorList>
            <person name="Lang E."/>
            <person name="Teshima H."/>
            <person name="Lucas S."/>
            <person name="Lapidus A."/>
            <person name="Hammon N."/>
            <person name="Deshpande S."/>
            <person name="Nolan M."/>
            <person name="Cheng J."/>
            <person name="Pitluck S."/>
            <person name="Liolios K."/>
            <person name="Pagani I."/>
            <person name="Mikhailova N."/>
            <person name="Ivanova N."/>
            <person name="Mavromatis K."/>
            <person name="Pati A."/>
            <person name="Tapia R."/>
            <person name="Han C."/>
            <person name="Goodwin L."/>
            <person name="Chen A."/>
            <person name="Palaniappan K."/>
            <person name="Land M."/>
            <person name="Hauser L."/>
            <person name="Chang Y."/>
            <person name="Jeffries C."/>
            <person name="Brambilla E."/>
            <person name="Kopitz M."/>
            <person name="Rohde M."/>
            <person name="Goker M."/>
            <person name="Tindall B."/>
            <person name="Detter J."/>
            <person name="Woyke T."/>
            <person name="Bristow J."/>
            <person name="Eisen J."/>
            <person name="Markowitz V."/>
            <person name="Hugenholtz P."/>
            <person name="Klenk H."/>
            <person name="Kyrpides N."/>
        </authorList>
    </citation>
    <scope>NUCLEOTIDE SEQUENCE [LARGE SCALE GENOMIC DNA]</scope>
    <source>
        <strain evidence="18">ATCC 43766 / DSM 16922 / JCM 21250 / NBRC 16016 / NCTC 11634 / CL345/78</strain>
    </source>
</reference>
<dbReference type="InterPro" id="IPR006073">
    <property type="entry name" value="GTP-bd"/>
</dbReference>
<evidence type="ECO:0000256" key="10">
    <source>
        <dbReference type="ARBA" id="ARBA00023134"/>
    </source>
</evidence>
<dbReference type="CDD" id="cd01879">
    <property type="entry name" value="FeoB"/>
    <property type="match status" value="1"/>
</dbReference>
<accession>F0P2I9</accession>
<dbReference type="Gene3D" id="3.40.50.300">
    <property type="entry name" value="P-loop containing nucleotide triphosphate hydrolases"/>
    <property type="match status" value="1"/>
</dbReference>
<evidence type="ECO:0000256" key="7">
    <source>
        <dbReference type="ARBA" id="ARBA00022989"/>
    </source>
</evidence>
<dbReference type="eggNOG" id="COG0370">
    <property type="taxonomic scope" value="Bacteria"/>
</dbReference>
<dbReference type="STRING" id="865938.Weevi_1119"/>
<protein>
    <recommendedName>
        <fullName evidence="12 15">Ferrous iron transport protein B</fullName>
    </recommendedName>
</protein>
<evidence type="ECO:0000256" key="13">
    <source>
        <dbReference type="PIRSR" id="PIRSR603373-1"/>
    </source>
</evidence>
<keyword evidence="11 15" id="KW-0472">Membrane</keyword>
<proteinExistence type="inferred from homology"/>
<dbReference type="GO" id="GO:0005886">
    <property type="term" value="C:plasma membrane"/>
    <property type="evidence" value="ECO:0007669"/>
    <property type="project" value="UniProtKB-SubCell"/>
</dbReference>
<dbReference type="Pfam" id="PF07670">
    <property type="entry name" value="Gate"/>
    <property type="match status" value="2"/>
</dbReference>
<feature type="transmembrane region" description="Helical" evidence="15">
    <location>
        <begin position="640"/>
        <end position="662"/>
    </location>
</feature>
<dbReference type="KEGG" id="wvi:Weevi_1119"/>
<dbReference type="InterPro" id="IPR050860">
    <property type="entry name" value="FeoB_GTPase"/>
</dbReference>
<dbReference type="PROSITE" id="PS51711">
    <property type="entry name" value="G_FEOB"/>
    <property type="match status" value="1"/>
</dbReference>
<dbReference type="InterPro" id="IPR003373">
    <property type="entry name" value="Fe2_transport_prot-B"/>
</dbReference>